<evidence type="ECO:0008006" key="4">
    <source>
        <dbReference type="Google" id="ProtNLM"/>
    </source>
</evidence>
<dbReference type="EMBL" id="JBBPCC010000022">
    <property type="protein sequence ID" value="MEK8131642.1"/>
    <property type="molecule type" value="Genomic_DNA"/>
</dbReference>
<organism evidence="2 3">
    <name type="scientific">Paenibacillus filicis</name>
    <dbReference type="NCBI Taxonomy" id="669464"/>
    <lineage>
        <taxon>Bacteria</taxon>
        <taxon>Bacillati</taxon>
        <taxon>Bacillota</taxon>
        <taxon>Bacilli</taxon>
        <taxon>Bacillales</taxon>
        <taxon>Paenibacillaceae</taxon>
        <taxon>Paenibacillus</taxon>
    </lineage>
</organism>
<keyword evidence="1" id="KW-0812">Transmembrane</keyword>
<name>A0ABU9DS27_9BACL</name>
<accession>A0ABU9DS27</accession>
<feature type="transmembrane region" description="Helical" evidence="1">
    <location>
        <begin position="54"/>
        <end position="72"/>
    </location>
</feature>
<feature type="transmembrane region" description="Helical" evidence="1">
    <location>
        <begin position="103"/>
        <end position="119"/>
    </location>
</feature>
<feature type="transmembrane region" description="Helical" evidence="1">
    <location>
        <begin position="79"/>
        <end position="97"/>
    </location>
</feature>
<comment type="caution">
    <text evidence="2">The sequence shown here is derived from an EMBL/GenBank/DDBJ whole genome shotgun (WGS) entry which is preliminary data.</text>
</comment>
<feature type="transmembrane region" description="Helical" evidence="1">
    <location>
        <begin position="155"/>
        <end position="176"/>
    </location>
</feature>
<feature type="transmembrane region" description="Helical" evidence="1">
    <location>
        <begin position="124"/>
        <end position="143"/>
    </location>
</feature>
<dbReference type="Gene3D" id="1.10.287.950">
    <property type="entry name" value="Methyl-accepting chemotaxis protein"/>
    <property type="match status" value="1"/>
</dbReference>
<proteinExistence type="predicted"/>
<protein>
    <recommendedName>
        <fullName evidence="4">Methyl-accepting transducer domain-containing protein</fullName>
    </recommendedName>
</protein>
<dbReference type="SUPFAM" id="SSF58104">
    <property type="entry name" value="Methyl-accepting chemotaxis protein (MCP) signaling domain"/>
    <property type="match status" value="1"/>
</dbReference>
<evidence type="ECO:0000256" key="1">
    <source>
        <dbReference type="SAM" id="Phobius"/>
    </source>
</evidence>
<evidence type="ECO:0000313" key="2">
    <source>
        <dbReference type="EMBL" id="MEK8131642.1"/>
    </source>
</evidence>
<reference evidence="2 3" key="1">
    <citation type="submission" date="2024-04" db="EMBL/GenBank/DDBJ databases">
        <title>draft genome sequnece of Paenibacillus filicis.</title>
        <authorList>
            <person name="Kim D.-U."/>
        </authorList>
    </citation>
    <scope>NUCLEOTIDE SEQUENCE [LARGE SCALE GENOMIC DNA]</scope>
    <source>
        <strain evidence="2 3">KACC14197</strain>
    </source>
</reference>
<evidence type="ECO:0000313" key="3">
    <source>
        <dbReference type="Proteomes" id="UP001469365"/>
    </source>
</evidence>
<sequence length="470" mass="52643">MMQANKNLRMLQLSAAALLFNLLICAGSRFVPFLSLTGHWQGFEVTPVLMSGQYVLACIPFVLWGGTVYVFARHREHPALPWLSTLTLTFTSFAMMGESGGEVVFYFSIFLVIAAVAYYDSIRLIFMVTLLFAVQHVVGYVFIPQLVFGADSYSLLMLFIHALFVVLTSSSTILQIRSKQSIARQMEEEQKSKESQQASFQQRVQMLSEHIRSASQAAADKSEANVRTHQEMSHVYEEVIGGLGSQIYSIEQIEVKLLSINSAIQSALESSLEMRSRSLAAVQALTANQEKMRVLQQYHRHMLQLVGRTLVAMHELQQPAARTRGTGSKIQELSGQSLVTAEEIQAAMECIYAESEMNILYMERGQEIIQRSASLVDDFVADFIEMREMTEQLLQDIVTIDQWMGAIKLDASAVACEMSDIASIIGERMVSMEELVAMSENHVSSAEQIDTELSNLHQLSHKLQQQLLTT</sequence>
<keyword evidence="1" id="KW-0472">Membrane</keyword>
<dbReference type="Proteomes" id="UP001469365">
    <property type="component" value="Unassembled WGS sequence"/>
</dbReference>
<dbReference type="RefSeq" id="WP_341418775.1">
    <property type="nucleotide sequence ID" value="NZ_JBBPCC010000022.1"/>
</dbReference>
<keyword evidence="3" id="KW-1185">Reference proteome</keyword>
<gene>
    <name evidence="2" type="ORF">WMW72_27425</name>
</gene>
<keyword evidence="1" id="KW-1133">Transmembrane helix</keyword>